<dbReference type="PANTHER" id="PTHR16201:SF11">
    <property type="entry name" value="PQ-LOOP REPEAT-CONTAINING PROTEIN"/>
    <property type="match status" value="1"/>
</dbReference>
<dbReference type="Pfam" id="PF04193">
    <property type="entry name" value="PQ-loop"/>
    <property type="match status" value="2"/>
</dbReference>
<evidence type="ECO:0000256" key="5">
    <source>
        <dbReference type="SAM" id="MobiDB-lite"/>
    </source>
</evidence>
<feature type="transmembrane region" description="Helical" evidence="6">
    <location>
        <begin position="90"/>
        <end position="117"/>
    </location>
</feature>
<feature type="transmembrane region" description="Helical" evidence="6">
    <location>
        <begin position="47"/>
        <end position="70"/>
    </location>
</feature>
<feature type="transmembrane region" description="Helical" evidence="6">
    <location>
        <begin position="203"/>
        <end position="222"/>
    </location>
</feature>
<dbReference type="VEuPathDB" id="FungiDB:ATEG_04579"/>
<accession>A0A5M3YPI0</accession>
<comment type="subcellular location">
    <subcellularLocation>
        <location evidence="1">Membrane</location>
        <topology evidence="1">Multi-pass membrane protein</topology>
    </subcellularLocation>
</comment>
<evidence type="ECO:0000256" key="3">
    <source>
        <dbReference type="ARBA" id="ARBA00022989"/>
    </source>
</evidence>
<gene>
    <name evidence="7" type="ORF">ATEIFO6365_0004055000</name>
</gene>
<dbReference type="SMART" id="SM00679">
    <property type="entry name" value="CTNS"/>
    <property type="match status" value="2"/>
</dbReference>
<keyword evidence="3 6" id="KW-1133">Transmembrane helix</keyword>
<sequence>MDAVNPQCNHLASPDYKNFILSILIVFGILLSYLPQHHRIISFKSSFGISPYFVLLGTTSGSSALANVVSQQQSLQDVTCCKDVSGLACFAGLLGIFQVGTQCLCFFIILLLFVIYFPRSPEPSSPAPPEPTNNGGPTYRTALAVSVVCVLHAIVMIIVTIAIGLKRPTALQSWSNFCGILAAVLSSIQYFPQIYTTLKLRCVGSLSIPMMCIQTPGSLVWAGSLAARLGSKGWSTWGVLIVTACLQGTLLILGIFFEYLGPNKGHSHHLDKDGCPDEPVGVDESRDGQGVQPSEETPLLQSQ</sequence>
<dbReference type="Gene3D" id="1.20.1280.290">
    <property type="match status" value="2"/>
</dbReference>
<protein>
    <submittedName>
        <fullName evidence="7">PQ loop repeat protein</fullName>
    </submittedName>
</protein>
<evidence type="ECO:0000256" key="4">
    <source>
        <dbReference type="ARBA" id="ARBA00023136"/>
    </source>
</evidence>
<reference evidence="7 8" key="1">
    <citation type="submission" date="2020-01" db="EMBL/GenBank/DDBJ databases">
        <title>Aspergillus terreus IFO 6365 whole genome shotgun sequence.</title>
        <authorList>
            <person name="Kanamasa S."/>
            <person name="Takahashi H."/>
        </authorList>
    </citation>
    <scope>NUCLEOTIDE SEQUENCE [LARGE SCALE GENOMIC DNA]</scope>
    <source>
        <strain evidence="7 8">IFO 6365</strain>
    </source>
</reference>
<feature type="transmembrane region" description="Helical" evidence="6">
    <location>
        <begin position="234"/>
        <end position="257"/>
    </location>
</feature>
<dbReference type="InterPro" id="IPR006603">
    <property type="entry name" value="PQ-loop_rpt"/>
</dbReference>
<dbReference type="InterPro" id="IPR051415">
    <property type="entry name" value="LAAT-1"/>
</dbReference>
<dbReference type="GO" id="GO:0016020">
    <property type="term" value="C:membrane"/>
    <property type="evidence" value="ECO:0007669"/>
    <property type="project" value="UniProtKB-SubCell"/>
</dbReference>
<organism evidence="7 8">
    <name type="scientific">Aspergillus terreus</name>
    <dbReference type="NCBI Taxonomy" id="33178"/>
    <lineage>
        <taxon>Eukaryota</taxon>
        <taxon>Fungi</taxon>
        <taxon>Dikarya</taxon>
        <taxon>Ascomycota</taxon>
        <taxon>Pezizomycotina</taxon>
        <taxon>Eurotiomycetes</taxon>
        <taxon>Eurotiomycetidae</taxon>
        <taxon>Eurotiales</taxon>
        <taxon>Aspergillaceae</taxon>
        <taxon>Aspergillus</taxon>
        <taxon>Aspergillus subgen. Circumdati</taxon>
    </lineage>
</organism>
<dbReference type="Proteomes" id="UP000452235">
    <property type="component" value="Unassembled WGS sequence"/>
</dbReference>
<dbReference type="AlphaFoldDB" id="A0A5M3YPI0"/>
<dbReference type="EMBL" id="BLJY01000004">
    <property type="protein sequence ID" value="GFF15431.1"/>
    <property type="molecule type" value="Genomic_DNA"/>
</dbReference>
<evidence type="ECO:0000313" key="8">
    <source>
        <dbReference type="Proteomes" id="UP000452235"/>
    </source>
</evidence>
<dbReference type="PANTHER" id="PTHR16201">
    <property type="entry name" value="SEVEN TRANSMEMBRANE PROTEIN 1-RELATED"/>
    <property type="match status" value="1"/>
</dbReference>
<comment type="caution">
    <text evidence="7">The sequence shown here is derived from an EMBL/GenBank/DDBJ whole genome shotgun (WGS) entry which is preliminary data.</text>
</comment>
<proteinExistence type="predicted"/>
<feature type="transmembrane region" description="Helical" evidence="6">
    <location>
        <begin position="171"/>
        <end position="191"/>
    </location>
</feature>
<dbReference type="OrthoDB" id="19344at2759"/>
<evidence type="ECO:0000256" key="2">
    <source>
        <dbReference type="ARBA" id="ARBA00022692"/>
    </source>
</evidence>
<feature type="region of interest" description="Disordered" evidence="5">
    <location>
        <begin position="268"/>
        <end position="303"/>
    </location>
</feature>
<feature type="transmembrane region" description="Helical" evidence="6">
    <location>
        <begin position="138"/>
        <end position="165"/>
    </location>
</feature>
<feature type="compositionally biased region" description="Polar residues" evidence="5">
    <location>
        <begin position="291"/>
        <end position="303"/>
    </location>
</feature>
<keyword evidence="4 6" id="KW-0472">Membrane</keyword>
<keyword evidence="2 6" id="KW-0812">Transmembrane</keyword>
<name>A0A5M3YPI0_ASPTE</name>
<evidence type="ECO:0000256" key="1">
    <source>
        <dbReference type="ARBA" id="ARBA00004141"/>
    </source>
</evidence>
<evidence type="ECO:0000313" key="7">
    <source>
        <dbReference type="EMBL" id="GFF15431.1"/>
    </source>
</evidence>
<evidence type="ECO:0000256" key="6">
    <source>
        <dbReference type="SAM" id="Phobius"/>
    </source>
</evidence>
<feature type="transmembrane region" description="Helical" evidence="6">
    <location>
        <begin position="19"/>
        <end position="35"/>
    </location>
</feature>
<keyword evidence="8" id="KW-1185">Reference proteome</keyword>